<dbReference type="PROSITE" id="PS00552">
    <property type="entry name" value="HTH_MERR_1"/>
    <property type="match status" value="1"/>
</dbReference>
<keyword evidence="1" id="KW-0678">Repressor</keyword>
<dbReference type="InterPro" id="IPR047057">
    <property type="entry name" value="MerR_fam"/>
</dbReference>
<sequence length="152" mass="17264">MTIGEVAHMAGVNIQTMRYYERRGIVPKPPRRTSGYRAYPLDTVLLVRFIKRAQDLGFTLDEVLMLLSFRNVEESQREETAIRASDVIRIIDAKATRMAAMKAVLDQLVFSCREGRAIEPCPIVEVVNEIARGNEPPAPPATRNRKRGRRKV</sequence>
<reference evidence="7" key="1">
    <citation type="submission" date="2021-05" db="EMBL/GenBank/DDBJ databases">
        <title>Energy efficiency and biological interactions define the core microbiome of deep oligotrophic groundwater.</title>
        <authorList>
            <person name="Mehrshad M."/>
            <person name="Lopez-Fernandez M."/>
            <person name="Bell E."/>
            <person name="Bernier-Latmani R."/>
            <person name="Bertilsson S."/>
            <person name="Dopson M."/>
        </authorList>
    </citation>
    <scope>NUCLEOTIDE SEQUENCE</scope>
    <source>
        <strain evidence="7">Modern_marine.mb.64</strain>
    </source>
</reference>
<dbReference type="SUPFAM" id="SSF46955">
    <property type="entry name" value="Putative DNA-binding domain"/>
    <property type="match status" value="1"/>
</dbReference>
<dbReference type="Gene3D" id="1.10.1660.10">
    <property type="match status" value="1"/>
</dbReference>
<feature type="region of interest" description="Disordered" evidence="5">
    <location>
        <begin position="132"/>
        <end position="152"/>
    </location>
</feature>
<dbReference type="AlphaFoldDB" id="A0A948RYT6"/>
<proteinExistence type="predicted"/>
<evidence type="ECO:0000256" key="2">
    <source>
        <dbReference type="ARBA" id="ARBA00023015"/>
    </source>
</evidence>
<feature type="domain" description="HTH merR-type" evidence="6">
    <location>
        <begin position="1"/>
        <end position="69"/>
    </location>
</feature>
<dbReference type="GO" id="GO:0003700">
    <property type="term" value="F:DNA-binding transcription factor activity"/>
    <property type="evidence" value="ECO:0007669"/>
    <property type="project" value="InterPro"/>
</dbReference>
<keyword evidence="4" id="KW-0804">Transcription</keyword>
<dbReference type="SMART" id="SM00422">
    <property type="entry name" value="HTH_MERR"/>
    <property type="match status" value="1"/>
</dbReference>
<gene>
    <name evidence="7" type="ORF">KJ970_11965</name>
</gene>
<dbReference type="EMBL" id="JAHJDP010000069">
    <property type="protein sequence ID" value="MBU2691632.1"/>
    <property type="molecule type" value="Genomic_DNA"/>
</dbReference>
<keyword evidence="3" id="KW-0238">DNA-binding</keyword>
<evidence type="ECO:0000256" key="5">
    <source>
        <dbReference type="SAM" id="MobiDB-lite"/>
    </source>
</evidence>
<feature type="compositionally biased region" description="Basic residues" evidence="5">
    <location>
        <begin position="143"/>
        <end position="152"/>
    </location>
</feature>
<dbReference type="PRINTS" id="PR00040">
    <property type="entry name" value="HTHMERR"/>
</dbReference>
<evidence type="ECO:0000256" key="4">
    <source>
        <dbReference type="ARBA" id="ARBA00023163"/>
    </source>
</evidence>
<dbReference type="PANTHER" id="PTHR30204">
    <property type="entry name" value="REDOX-CYCLING DRUG-SENSING TRANSCRIPTIONAL ACTIVATOR SOXR"/>
    <property type="match status" value="1"/>
</dbReference>
<dbReference type="PROSITE" id="PS50937">
    <property type="entry name" value="HTH_MERR_2"/>
    <property type="match status" value="1"/>
</dbReference>
<evidence type="ECO:0000259" key="6">
    <source>
        <dbReference type="PROSITE" id="PS50937"/>
    </source>
</evidence>
<evidence type="ECO:0000256" key="1">
    <source>
        <dbReference type="ARBA" id="ARBA00022491"/>
    </source>
</evidence>
<protein>
    <submittedName>
        <fullName evidence="7">MerR family transcriptional regulator</fullName>
    </submittedName>
</protein>
<keyword evidence="2" id="KW-0805">Transcription regulation</keyword>
<evidence type="ECO:0000313" key="8">
    <source>
        <dbReference type="Proteomes" id="UP000777784"/>
    </source>
</evidence>
<accession>A0A948RYT6</accession>
<dbReference type="GO" id="GO:0003677">
    <property type="term" value="F:DNA binding"/>
    <property type="evidence" value="ECO:0007669"/>
    <property type="project" value="UniProtKB-KW"/>
</dbReference>
<dbReference type="Proteomes" id="UP000777784">
    <property type="component" value="Unassembled WGS sequence"/>
</dbReference>
<organism evidence="7 8">
    <name type="scientific">Eiseniibacteriota bacterium</name>
    <dbReference type="NCBI Taxonomy" id="2212470"/>
    <lineage>
        <taxon>Bacteria</taxon>
        <taxon>Candidatus Eiseniibacteriota</taxon>
    </lineage>
</organism>
<comment type="caution">
    <text evidence="7">The sequence shown here is derived from an EMBL/GenBank/DDBJ whole genome shotgun (WGS) entry which is preliminary data.</text>
</comment>
<dbReference type="PANTHER" id="PTHR30204:SF69">
    <property type="entry name" value="MERR-FAMILY TRANSCRIPTIONAL REGULATOR"/>
    <property type="match status" value="1"/>
</dbReference>
<evidence type="ECO:0000313" key="7">
    <source>
        <dbReference type="EMBL" id="MBU2691632.1"/>
    </source>
</evidence>
<dbReference type="Pfam" id="PF13411">
    <property type="entry name" value="MerR_1"/>
    <property type="match status" value="1"/>
</dbReference>
<name>A0A948RYT6_UNCEI</name>
<dbReference type="InterPro" id="IPR000551">
    <property type="entry name" value="MerR-type_HTH_dom"/>
</dbReference>
<evidence type="ECO:0000256" key="3">
    <source>
        <dbReference type="ARBA" id="ARBA00023125"/>
    </source>
</evidence>
<dbReference type="InterPro" id="IPR009061">
    <property type="entry name" value="DNA-bd_dom_put_sf"/>
</dbReference>